<protein>
    <submittedName>
        <fullName evidence="2">Rhodanese-like domain-containing protein</fullName>
    </submittedName>
</protein>
<reference evidence="2 3" key="1">
    <citation type="submission" date="2020-04" db="EMBL/GenBank/DDBJ databases">
        <title>Flammeovirga sp. SR4, a novel species isolated from seawater.</title>
        <authorList>
            <person name="Wang X."/>
        </authorList>
    </citation>
    <scope>NUCLEOTIDE SEQUENCE [LARGE SCALE GENOMIC DNA]</scope>
    <source>
        <strain evidence="2 3">SR4</strain>
    </source>
</reference>
<keyword evidence="3" id="KW-1185">Reference proteome</keyword>
<dbReference type="SMART" id="SM00450">
    <property type="entry name" value="RHOD"/>
    <property type="match status" value="1"/>
</dbReference>
<dbReference type="PANTHER" id="PTHR43031">
    <property type="entry name" value="FAD-DEPENDENT OXIDOREDUCTASE"/>
    <property type="match status" value="1"/>
</dbReference>
<sequence length="102" mass="11276">MKSITVEELRELQESGADFQLIDVREDYEYDEANLGGLLIPLATVIDEADQIDKDKRVIIHCRSGKRSANAIAALEGMKGYTNLENLEGGILAYIDAFGLDD</sequence>
<gene>
    <name evidence="2" type="ORF">HGP29_07060</name>
</gene>
<dbReference type="AlphaFoldDB" id="A0A7X8SIR7"/>
<dbReference type="CDD" id="cd00158">
    <property type="entry name" value="RHOD"/>
    <property type="match status" value="1"/>
</dbReference>
<evidence type="ECO:0000313" key="2">
    <source>
        <dbReference type="EMBL" id="NLR90959.1"/>
    </source>
</evidence>
<dbReference type="PANTHER" id="PTHR43031:SF1">
    <property type="entry name" value="PYRIDINE NUCLEOTIDE-DISULPHIDE OXIDOREDUCTASE"/>
    <property type="match status" value="1"/>
</dbReference>
<proteinExistence type="predicted"/>
<dbReference type="InterPro" id="IPR001763">
    <property type="entry name" value="Rhodanese-like_dom"/>
</dbReference>
<evidence type="ECO:0000313" key="3">
    <source>
        <dbReference type="Proteomes" id="UP000585050"/>
    </source>
</evidence>
<dbReference type="Proteomes" id="UP000585050">
    <property type="component" value="Unassembled WGS sequence"/>
</dbReference>
<accession>A0A7X8SIR7</accession>
<feature type="domain" description="Rhodanese" evidence="1">
    <location>
        <begin position="15"/>
        <end position="99"/>
    </location>
</feature>
<comment type="caution">
    <text evidence="2">The sequence shown here is derived from an EMBL/GenBank/DDBJ whole genome shotgun (WGS) entry which is preliminary data.</text>
</comment>
<dbReference type="PROSITE" id="PS50206">
    <property type="entry name" value="RHODANESE_3"/>
    <property type="match status" value="1"/>
</dbReference>
<dbReference type="SUPFAM" id="SSF52821">
    <property type="entry name" value="Rhodanese/Cell cycle control phosphatase"/>
    <property type="match status" value="1"/>
</dbReference>
<organism evidence="2 3">
    <name type="scientific">Flammeovirga agarivorans</name>
    <dbReference type="NCBI Taxonomy" id="2726742"/>
    <lineage>
        <taxon>Bacteria</taxon>
        <taxon>Pseudomonadati</taxon>
        <taxon>Bacteroidota</taxon>
        <taxon>Cytophagia</taxon>
        <taxon>Cytophagales</taxon>
        <taxon>Flammeovirgaceae</taxon>
        <taxon>Flammeovirga</taxon>
    </lineage>
</organism>
<dbReference type="EMBL" id="JABAIL010000002">
    <property type="protein sequence ID" value="NLR90959.1"/>
    <property type="molecule type" value="Genomic_DNA"/>
</dbReference>
<dbReference type="Pfam" id="PF00581">
    <property type="entry name" value="Rhodanese"/>
    <property type="match status" value="1"/>
</dbReference>
<dbReference type="InterPro" id="IPR036873">
    <property type="entry name" value="Rhodanese-like_dom_sf"/>
</dbReference>
<dbReference type="InterPro" id="IPR050229">
    <property type="entry name" value="GlpE_sulfurtransferase"/>
</dbReference>
<dbReference type="RefSeq" id="WP_168881666.1">
    <property type="nucleotide sequence ID" value="NZ_JABAIL010000002.1"/>
</dbReference>
<dbReference type="Gene3D" id="3.40.250.10">
    <property type="entry name" value="Rhodanese-like domain"/>
    <property type="match status" value="1"/>
</dbReference>
<name>A0A7X8SIR7_9BACT</name>
<evidence type="ECO:0000259" key="1">
    <source>
        <dbReference type="PROSITE" id="PS50206"/>
    </source>
</evidence>